<evidence type="ECO:0000313" key="4">
    <source>
        <dbReference type="Proteomes" id="UP001190700"/>
    </source>
</evidence>
<dbReference type="AlphaFoldDB" id="A0AAE0KUA1"/>
<keyword evidence="4" id="KW-1185">Reference proteome</keyword>
<reference evidence="3 4" key="1">
    <citation type="journal article" date="2015" name="Genome Biol. Evol.">
        <title>Comparative Genomics of a Bacterivorous Green Alga Reveals Evolutionary Causalities and Consequences of Phago-Mixotrophic Mode of Nutrition.</title>
        <authorList>
            <person name="Burns J.A."/>
            <person name="Paasch A."/>
            <person name="Narechania A."/>
            <person name="Kim E."/>
        </authorList>
    </citation>
    <scope>NUCLEOTIDE SEQUENCE [LARGE SCALE GENOMIC DNA]</scope>
    <source>
        <strain evidence="3 4">PLY_AMNH</strain>
    </source>
</reference>
<gene>
    <name evidence="3" type="ORF">CYMTET_30084</name>
</gene>
<evidence type="ECO:0000256" key="2">
    <source>
        <dbReference type="SAM" id="SignalP"/>
    </source>
</evidence>
<sequence>MRRPEKSLLLHTLFVVQLRLAAGYDPEVGSFHVARKAAFLALNLVDIRCPRMLDEYLKDENVKKIINMEVVRPDNETKTTNSTRRGRGLLQVAWPGQSDAVVEPSPTAPRTLAQRYNIFSSEGPAAKTSDVTQLLPSADPLPNMTTQVPPAATPAPGATTSATVGEAADASS</sequence>
<feature type="chain" id="PRO_5042241307" evidence="2">
    <location>
        <begin position="24"/>
        <end position="172"/>
    </location>
</feature>
<dbReference type="EMBL" id="LGRX02017262">
    <property type="protein sequence ID" value="KAK3260987.1"/>
    <property type="molecule type" value="Genomic_DNA"/>
</dbReference>
<name>A0AAE0KUA1_9CHLO</name>
<organism evidence="3 4">
    <name type="scientific">Cymbomonas tetramitiformis</name>
    <dbReference type="NCBI Taxonomy" id="36881"/>
    <lineage>
        <taxon>Eukaryota</taxon>
        <taxon>Viridiplantae</taxon>
        <taxon>Chlorophyta</taxon>
        <taxon>Pyramimonadophyceae</taxon>
        <taxon>Pyramimonadales</taxon>
        <taxon>Pyramimonadaceae</taxon>
        <taxon>Cymbomonas</taxon>
    </lineage>
</organism>
<protein>
    <submittedName>
        <fullName evidence="3">Uncharacterized protein</fullName>
    </submittedName>
</protein>
<feature type="non-terminal residue" evidence="3">
    <location>
        <position position="172"/>
    </location>
</feature>
<proteinExistence type="predicted"/>
<feature type="region of interest" description="Disordered" evidence="1">
    <location>
        <begin position="125"/>
        <end position="172"/>
    </location>
</feature>
<evidence type="ECO:0000313" key="3">
    <source>
        <dbReference type="EMBL" id="KAK3260987.1"/>
    </source>
</evidence>
<dbReference type="Proteomes" id="UP001190700">
    <property type="component" value="Unassembled WGS sequence"/>
</dbReference>
<accession>A0AAE0KUA1</accession>
<evidence type="ECO:0000256" key="1">
    <source>
        <dbReference type="SAM" id="MobiDB-lite"/>
    </source>
</evidence>
<comment type="caution">
    <text evidence="3">The sequence shown here is derived from an EMBL/GenBank/DDBJ whole genome shotgun (WGS) entry which is preliminary data.</text>
</comment>
<feature type="compositionally biased region" description="Low complexity" evidence="1">
    <location>
        <begin position="145"/>
        <end position="163"/>
    </location>
</feature>
<feature type="signal peptide" evidence="2">
    <location>
        <begin position="1"/>
        <end position="23"/>
    </location>
</feature>
<keyword evidence="2" id="KW-0732">Signal</keyword>